<dbReference type="RefSeq" id="WP_283445395.1">
    <property type="nucleotide sequence ID" value="NZ_FXUL01000034.1"/>
</dbReference>
<keyword evidence="1" id="KW-0472">Membrane</keyword>
<sequence>MVLIWTDPQVAAALIQAAGAATAAAFAAVGTLMIGRQVARRKRLEEKLLAAQGDIIFLLEVEAQHCELHKQVSSESFKLRVRRTVTEKGHQWSGRFTPSRIRESQQPKDPAVLRIIRERERQRERREHAVVCEG</sequence>
<dbReference type="EMBL" id="FXUL01000034">
    <property type="protein sequence ID" value="SMP80103.1"/>
    <property type="molecule type" value="Genomic_DNA"/>
</dbReference>
<proteinExistence type="predicted"/>
<protein>
    <submittedName>
        <fullName evidence="2">Uncharacterized protein</fullName>
    </submittedName>
</protein>
<name>A0ABY1QTZ4_9BURK</name>
<dbReference type="Proteomes" id="UP001158049">
    <property type="component" value="Unassembled WGS sequence"/>
</dbReference>
<keyword evidence="1" id="KW-1133">Transmembrane helix</keyword>
<evidence type="ECO:0000313" key="3">
    <source>
        <dbReference type="Proteomes" id="UP001158049"/>
    </source>
</evidence>
<keyword evidence="1" id="KW-0812">Transmembrane</keyword>
<gene>
    <name evidence="2" type="ORF">SAMN06295970_1344</name>
</gene>
<evidence type="ECO:0000313" key="2">
    <source>
        <dbReference type="EMBL" id="SMP80103.1"/>
    </source>
</evidence>
<feature type="transmembrane region" description="Helical" evidence="1">
    <location>
        <begin position="12"/>
        <end position="34"/>
    </location>
</feature>
<comment type="caution">
    <text evidence="2">The sequence shown here is derived from an EMBL/GenBank/DDBJ whole genome shotgun (WGS) entry which is preliminary data.</text>
</comment>
<accession>A0ABY1QTZ4</accession>
<evidence type="ECO:0000256" key="1">
    <source>
        <dbReference type="SAM" id="Phobius"/>
    </source>
</evidence>
<reference evidence="2 3" key="1">
    <citation type="submission" date="2017-05" db="EMBL/GenBank/DDBJ databases">
        <authorList>
            <person name="Varghese N."/>
            <person name="Submissions S."/>
        </authorList>
    </citation>
    <scope>NUCLEOTIDE SEQUENCE [LARGE SCALE GENOMIC DNA]</scope>
    <source>
        <strain evidence="2 3">DSM 26001</strain>
    </source>
</reference>
<organism evidence="2 3">
    <name type="scientific">Noviherbaspirillum suwonense</name>
    <dbReference type="NCBI Taxonomy" id="1224511"/>
    <lineage>
        <taxon>Bacteria</taxon>
        <taxon>Pseudomonadati</taxon>
        <taxon>Pseudomonadota</taxon>
        <taxon>Betaproteobacteria</taxon>
        <taxon>Burkholderiales</taxon>
        <taxon>Oxalobacteraceae</taxon>
        <taxon>Noviherbaspirillum</taxon>
    </lineage>
</organism>
<keyword evidence="3" id="KW-1185">Reference proteome</keyword>